<dbReference type="PANTHER" id="PTHR10434:SF9">
    <property type="entry name" value="PHOSPHOLIPID_GLYCEROL ACYLTRANSFERASE DOMAIN-CONTAINING PROTEIN"/>
    <property type="match status" value="1"/>
</dbReference>
<evidence type="ECO:0000256" key="2">
    <source>
        <dbReference type="ARBA" id="ARBA00022679"/>
    </source>
</evidence>
<dbReference type="RefSeq" id="WP_283211417.1">
    <property type="nucleotide sequence ID" value="NZ_JASGBI010000001.1"/>
</dbReference>
<dbReference type="InterPro" id="IPR002123">
    <property type="entry name" value="Plipid/glycerol_acylTrfase"/>
</dbReference>
<evidence type="ECO:0000256" key="1">
    <source>
        <dbReference type="ARBA" id="ARBA00005189"/>
    </source>
</evidence>
<name>A0ABT6XCQ2_9GAMM</name>
<feature type="domain" description="Phospholipid/glycerol acyltransferase" evidence="4">
    <location>
        <begin position="51"/>
        <end position="164"/>
    </location>
</feature>
<dbReference type="SUPFAM" id="SSF69593">
    <property type="entry name" value="Glycerol-3-phosphate (1)-acyltransferase"/>
    <property type="match status" value="1"/>
</dbReference>
<gene>
    <name evidence="5" type="ORF">QLQ15_03250</name>
</gene>
<sequence length="202" mass="22483">MSDTAVQRVLPLPPSAPRANRNAFVRWVGRTILRLGGWRMEGEFPDLPKVVLIGAPHSSNWDGIWGFALLMAVGLDLKVLGKDSLLKVPVMGPVLKWLGVIPVDRKAAQGVVEQAAKMIRNADRFWYGLAPEGTRKVVEKWKPGFWRIARAAEVPVVPAYFHYGRKVIGVGAPFELTDSYESDVARIRGWYRTVSNGKNHDA</sequence>
<evidence type="ECO:0000256" key="3">
    <source>
        <dbReference type="ARBA" id="ARBA00023315"/>
    </source>
</evidence>
<keyword evidence="2" id="KW-0808">Transferase</keyword>
<comment type="caution">
    <text evidence="5">The sequence shown here is derived from an EMBL/GenBank/DDBJ whole genome shotgun (WGS) entry which is preliminary data.</text>
</comment>
<dbReference type="EMBL" id="JASGBI010000001">
    <property type="protein sequence ID" value="MDI9237921.1"/>
    <property type="molecule type" value="Genomic_DNA"/>
</dbReference>
<evidence type="ECO:0000313" key="5">
    <source>
        <dbReference type="EMBL" id="MDI9237921.1"/>
    </source>
</evidence>
<accession>A0ABT6XCQ2</accession>
<keyword evidence="6" id="KW-1185">Reference proteome</keyword>
<keyword evidence="3 5" id="KW-0012">Acyltransferase</keyword>
<protein>
    <submittedName>
        <fullName evidence="5">Lysophospholipid acyltransferase family protein</fullName>
    </submittedName>
</protein>
<comment type="pathway">
    <text evidence="1">Lipid metabolism.</text>
</comment>
<dbReference type="PANTHER" id="PTHR10434">
    <property type="entry name" value="1-ACYL-SN-GLYCEROL-3-PHOSPHATE ACYLTRANSFERASE"/>
    <property type="match status" value="1"/>
</dbReference>
<evidence type="ECO:0000313" key="6">
    <source>
        <dbReference type="Proteomes" id="UP001321580"/>
    </source>
</evidence>
<organism evidence="5 6">
    <name type="scientific">Lysobacter stagni</name>
    <dbReference type="NCBI Taxonomy" id="3045172"/>
    <lineage>
        <taxon>Bacteria</taxon>
        <taxon>Pseudomonadati</taxon>
        <taxon>Pseudomonadota</taxon>
        <taxon>Gammaproteobacteria</taxon>
        <taxon>Lysobacterales</taxon>
        <taxon>Lysobacteraceae</taxon>
        <taxon>Lysobacter</taxon>
    </lineage>
</organism>
<proteinExistence type="predicted"/>
<dbReference type="Pfam" id="PF01553">
    <property type="entry name" value="Acyltransferase"/>
    <property type="match status" value="1"/>
</dbReference>
<dbReference type="CDD" id="cd07988">
    <property type="entry name" value="LPLAT_ABO13168-like"/>
    <property type="match status" value="1"/>
</dbReference>
<dbReference type="GO" id="GO:0016746">
    <property type="term" value="F:acyltransferase activity"/>
    <property type="evidence" value="ECO:0007669"/>
    <property type="project" value="UniProtKB-KW"/>
</dbReference>
<reference evidence="5 6" key="1">
    <citation type="submission" date="2023-05" db="EMBL/GenBank/DDBJ databases">
        <title>Lysobacter sp. strain LF1 Genome sequencing and assembly.</title>
        <authorList>
            <person name="Jung Y."/>
        </authorList>
    </citation>
    <scope>NUCLEOTIDE SEQUENCE [LARGE SCALE GENOMIC DNA]</scope>
    <source>
        <strain evidence="5 6">LF1</strain>
    </source>
</reference>
<dbReference type="Proteomes" id="UP001321580">
    <property type="component" value="Unassembled WGS sequence"/>
</dbReference>
<evidence type="ECO:0000259" key="4">
    <source>
        <dbReference type="SMART" id="SM00563"/>
    </source>
</evidence>
<dbReference type="SMART" id="SM00563">
    <property type="entry name" value="PlsC"/>
    <property type="match status" value="1"/>
</dbReference>